<name>A0A6V7NTQ9_ANACO</name>
<gene>
    <name evidence="4" type="ORF">CB5_LOCUS5123</name>
</gene>
<evidence type="ECO:0000313" key="4">
    <source>
        <dbReference type="EMBL" id="CAD1821912.1"/>
    </source>
</evidence>
<dbReference type="InterPro" id="IPR013083">
    <property type="entry name" value="Znf_RING/FYVE/PHD"/>
</dbReference>
<dbReference type="Gene3D" id="3.30.40.10">
    <property type="entry name" value="Zinc/RING finger domain, C3HC4 (zinc finger)"/>
    <property type="match status" value="1"/>
</dbReference>
<dbReference type="GO" id="GO:0016567">
    <property type="term" value="P:protein ubiquitination"/>
    <property type="evidence" value="ECO:0007669"/>
    <property type="project" value="TreeGrafter"/>
</dbReference>
<feature type="domain" description="RING-type" evidence="3">
    <location>
        <begin position="71"/>
        <end position="113"/>
    </location>
</feature>
<dbReference type="SUPFAM" id="SSF57850">
    <property type="entry name" value="RING/U-box"/>
    <property type="match status" value="1"/>
</dbReference>
<dbReference type="InterPro" id="IPR001841">
    <property type="entry name" value="Znf_RING"/>
</dbReference>
<feature type="region of interest" description="Disordered" evidence="2">
    <location>
        <begin position="1"/>
        <end position="24"/>
    </location>
</feature>
<dbReference type="EMBL" id="LR862142">
    <property type="protein sequence ID" value="CAD1821912.1"/>
    <property type="molecule type" value="Genomic_DNA"/>
</dbReference>
<dbReference type="GO" id="GO:0008270">
    <property type="term" value="F:zinc ion binding"/>
    <property type="evidence" value="ECO:0007669"/>
    <property type="project" value="UniProtKB-KW"/>
</dbReference>
<sequence length="121" mass="13345">MSARDNGDLVPIAATNNPPTAPDGPMSIQVVFMEGWMDLKILASLPVFFSSSVDLEEKPNTSLDQEENLECSVCNSEFKADKKGILLPKCGDRFHVQCIDKWFQLRSACPLCRPSVEAESP</sequence>
<dbReference type="Pfam" id="PF13639">
    <property type="entry name" value="zf-RING_2"/>
    <property type="match status" value="1"/>
</dbReference>
<proteinExistence type="predicted"/>
<evidence type="ECO:0000256" key="1">
    <source>
        <dbReference type="PROSITE-ProRule" id="PRU00175"/>
    </source>
</evidence>
<evidence type="ECO:0000256" key="2">
    <source>
        <dbReference type="SAM" id="MobiDB-lite"/>
    </source>
</evidence>
<keyword evidence="1" id="KW-0862">Zinc</keyword>
<dbReference type="PANTHER" id="PTHR45676">
    <property type="entry name" value="RING-H2 FINGER PROTEIN ATL51-RELATED"/>
    <property type="match status" value="1"/>
</dbReference>
<organism evidence="4">
    <name type="scientific">Ananas comosus var. bracteatus</name>
    <name type="common">red pineapple</name>
    <dbReference type="NCBI Taxonomy" id="296719"/>
    <lineage>
        <taxon>Eukaryota</taxon>
        <taxon>Viridiplantae</taxon>
        <taxon>Streptophyta</taxon>
        <taxon>Embryophyta</taxon>
        <taxon>Tracheophyta</taxon>
        <taxon>Spermatophyta</taxon>
        <taxon>Magnoliopsida</taxon>
        <taxon>Liliopsida</taxon>
        <taxon>Poales</taxon>
        <taxon>Bromeliaceae</taxon>
        <taxon>Bromelioideae</taxon>
        <taxon>Ananas</taxon>
    </lineage>
</organism>
<protein>
    <recommendedName>
        <fullName evidence="3">RING-type domain-containing protein</fullName>
    </recommendedName>
</protein>
<accession>A0A6V7NTQ9</accession>
<dbReference type="PANTHER" id="PTHR45676:SF98">
    <property type="entry name" value="RING-TYPE E3 UBIQUITIN TRANSFERASE"/>
    <property type="match status" value="1"/>
</dbReference>
<keyword evidence="1" id="KW-0863">Zinc-finger</keyword>
<dbReference type="SMART" id="SM00184">
    <property type="entry name" value="RING"/>
    <property type="match status" value="1"/>
</dbReference>
<evidence type="ECO:0000259" key="3">
    <source>
        <dbReference type="PROSITE" id="PS50089"/>
    </source>
</evidence>
<dbReference type="AlphaFoldDB" id="A0A6V7NTQ9"/>
<dbReference type="PROSITE" id="PS50089">
    <property type="entry name" value="ZF_RING_2"/>
    <property type="match status" value="1"/>
</dbReference>
<keyword evidence="1" id="KW-0479">Metal-binding</keyword>
<reference evidence="4" key="1">
    <citation type="submission" date="2020-07" db="EMBL/GenBank/DDBJ databases">
        <authorList>
            <person name="Lin J."/>
        </authorList>
    </citation>
    <scope>NUCLEOTIDE SEQUENCE</scope>
</reference>